<evidence type="ECO:0000313" key="2">
    <source>
        <dbReference type="EMBL" id="MFD2163894.1"/>
    </source>
</evidence>
<dbReference type="EMBL" id="JBHUHZ010000003">
    <property type="protein sequence ID" value="MFD2163894.1"/>
    <property type="molecule type" value="Genomic_DNA"/>
</dbReference>
<comment type="caution">
    <text evidence="2">The sequence shown here is derived from an EMBL/GenBank/DDBJ whole genome shotgun (WGS) entry which is preliminary data.</text>
</comment>
<dbReference type="SUPFAM" id="SSF47240">
    <property type="entry name" value="Ferritin-like"/>
    <property type="match status" value="1"/>
</dbReference>
<dbReference type="Pfam" id="PF09537">
    <property type="entry name" value="DUF2383"/>
    <property type="match status" value="1"/>
</dbReference>
<organism evidence="2 3">
    <name type="scientific">Paradesertivirga mongoliensis</name>
    <dbReference type="NCBI Taxonomy" id="2100740"/>
    <lineage>
        <taxon>Bacteria</taxon>
        <taxon>Pseudomonadati</taxon>
        <taxon>Bacteroidota</taxon>
        <taxon>Sphingobacteriia</taxon>
        <taxon>Sphingobacteriales</taxon>
        <taxon>Sphingobacteriaceae</taxon>
        <taxon>Paradesertivirga</taxon>
    </lineage>
</organism>
<reference evidence="3" key="1">
    <citation type="journal article" date="2019" name="Int. J. Syst. Evol. Microbiol.">
        <title>The Global Catalogue of Microorganisms (GCM) 10K type strain sequencing project: providing services to taxonomists for standard genome sequencing and annotation.</title>
        <authorList>
            <consortium name="The Broad Institute Genomics Platform"/>
            <consortium name="The Broad Institute Genome Sequencing Center for Infectious Disease"/>
            <person name="Wu L."/>
            <person name="Ma J."/>
        </authorList>
    </citation>
    <scope>NUCLEOTIDE SEQUENCE [LARGE SCALE GENOMIC DNA]</scope>
    <source>
        <strain evidence="3">KCTC 42217</strain>
    </source>
</reference>
<gene>
    <name evidence="2" type="ORF">ACFSJU_15910</name>
</gene>
<name>A0ABW4ZP49_9SPHI</name>
<evidence type="ECO:0000313" key="3">
    <source>
        <dbReference type="Proteomes" id="UP001597387"/>
    </source>
</evidence>
<evidence type="ECO:0000259" key="1">
    <source>
        <dbReference type="Pfam" id="PF09537"/>
    </source>
</evidence>
<dbReference type="Proteomes" id="UP001597387">
    <property type="component" value="Unassembled WGS sequence"/>
</dbReference>
<feature type="domain" description="DUF2383" evidence="1">
    <location>
        <begin position="9"/>
        <end position="114"/>
    </location>
</feature>
<keyword evidence="3" id="KW-1185">Reference proteome</keyword>
<proteinExistence type="predicted"/>
<dbReference type="InterPro" id="IPR009078">
    <property type="entry name" value="Ferritin-like_SF"/>
</dbReference>
<accession>A0ABW4ZP49</accession>
<dbReference type="RefSeq" id="WP_255904939.1">
    <property type="nucleotide sequence ID" value="NZ_JAFMZO010000004.1"/>
</dbReference>
<dbReference type="Gene3D" id="1.20.1260.10">
    <property type="match status" value="1"/>
</dbReference>
<sequence length="155" mass="18104">METSYHENYTKQLQRLLNAVIKSHRKYLKASDQIESQEFKDQFRRYTNERSQIIAELKDAIHKLGGQTQDTADAEAAVNHSDHAKTDGKKDQSVLEALRASEQETLDIYDEVLQGSILEEFDLKTLIMSQRLIINEAYTELDKRYFELFKLSQPY</sequence>
<protein>
    <submittedName>
        <fullName evidence="2">DUF2383 domain-containing protein</fullName>
    </submittedName>
</protein>
<dbReference type="InterPro" id="IPR019052">
    <property type="entry name" value="DUF2383"/>
</dbReference>
<dbReference type="InterPro" id="IPR012347">
    <property type="entry name" value="Ferritin-like"/>
</dbReference>